<dbReference type="AlphaFoldDB" id="A0A2V3ZTQ4"/>
<evidence type="ECO:0000313" key="3">
    <source>
        <dbReference type="Proteomes" id="UP000248079"/>
    </source>
</evidence>
<dbReference type="SUPFAM" id="SSF48452">
    <property type="entry name" value="TPR-like"/>
    <property type="match status" value="1"/>
</dbReference>
<dbReference type="InterPro" id="IPR033985">
    <property type="entry name" value="SusD-like_N"/>
</dbReference>
<name>A0A2V3ZTQ4_9BACT</name>
<reference evidence="2 3" key="1">
    <citation type="submission" date="2018-05" db="EMBL/GenBank/DDBJ databases">
        <title>Marinifilum breve JC075T sp. nov., a marine bacterium isolated from Yongle Blue Hole in the South China Sea.</title>
        <authorList>
            <person name="Fu T."/>
        </authorList>
    </citation>
    <scope>NUCLEOTIDE SEQUENCE [LARGE SCALE GENOMIC DNA]</scope>
    <source>
        <strain evidence="2 3">JC075</strain>
    </source>
</reference>
<dbReference type="Proteomes" id="UP000248079">
    <property type="component" value="Unassembled WGS sequence"/>
</dbReference>
<comment type="caution">
    <text evidence="2">The sequence shown here is derived from an EMBL/GenBank/DDBJ whole genome shotgun (WGS) entry which is preliminary data.</text>
</comment>
<dbReference type="InterPro" id="IPR011990">
    <property type="entry name" value="TPR-like_helical_dom_sf"/>
</dbReference>
<dbReference type="RefSeq" id="WP_110362076.1">
    <property type="nucleotide sequence ID" value="NZ_QFLI01000009.1"/>
</dbReference>
<sequence>MNRIFGILLITVLSISCDSYLDENPDDRKELKTVKDVAKLVANSYNESTYLFIEWMTDNVSAIPDNTQRDHMTEAFQWSSMDSYEAQESTTYFWENSYYAIAHCNEALAVINKVSGDDDFRAVVRGEALISRAYNHFILVNVFSKHYKEETSQDDLGIPYVEVVEDELFKNYSRGSVKDVYDKIERDLITGLSLLKDDYFIGSKKYHFTRKAAYAFAARFYLYKKDYSNSLKYCNLVLGDEPNAYVRDLFKIYQGTTFDEMAAKNSDVKEKSNLIAIRKESFYARANYGYRSDKKIFNSLFNNNIQNEFDVRDQRWNYSTGAIVAPKYHELFRYTTSNTGFPYFIQSELKGEEVLLSRMECYVMQGEYELALNDYHTLAAKRYLNGGRLDLNKIKEHYSLSDTKNAMKLFLLDERRKEFLDEGLRWIDIKRFELSITHVDIQNNTFQLIPNDIRTAIQIPQSAIINGLLPNPR</sequence>
<proteinExistence type="predicted"/>
<dbReference type="PROSITE" id="PS51257">
    <property type="entry name" value="PROKAR_LIPOPROTEIN"/>
    <property type="match status" value="1"/>
</dbReference>
<keyword evidence="3" id="KW-1185">Reference proteome</keyword>
<gene>
    <name evidence="2" type="ORF">DF185_17585</name>
</gene>
<dbReference type="Pfam" id="PF14322">
    <property type="entry name" value="SusD-like_3"/>
    <property type="match status" value="1"/>
</dbReference>
<protein>
    <recommendedName>
        <fullName evidence="1">SusD-like N-terminal domain-containing protein</fullName>
    </recommendedName>
</protein>
<accession>A0A2V3ZTQ4</accession>
<dbReference type="Gene3D" id="1.25.40.390">
    <property type="match status" value="1"/>
</dbReference>
<evidence type="ECO:0000259" key="1">
    <source>
        <dbReference type="Pfam" id="PF14322"/>
    </source>
</evidence>
<evidence type="ECO:0000313" key="2">
    <source>
        <dbReference type="EMBL" id="PXX97781.1"/>
    </source>
</evidence>
<feature type="domain" description="SusD-like N-terminal" evidence="1">
    <location>
        <begin position="20"/>
        <end position="222"/>
    </location>
</feature>
<dbReference type="GO" id="GO:0009279">
    <property type="term" value="C:cell outer membrane"/>
    <property type="evidence" value="ECO:0007669"/>
    <property type="project" value="UniProtKB-SubCell"/>
</dbReference>
<dbReference type="OrthoDB" id="1147023at2"/>
<organism evidence="2 3">
    <name type="scientific">Marinifilum breve</name>
    <dbReference type="NCBI Taxonomy" id="2184082"/>
    <lineage>
        <taxon>Bacteria</taxon>
        <taxon>Pseudomonadati</taxon>
        <taxon>Bacteroidota</taxon>
        <taxon>Bacteroidia</taxon>
        <taxon>Marinilabiliales</taxon>
        <taxon>Marinifilaceae</taxon>
    </lineage>
</organism>
<dbReference type="EMBL" id="QFLI01000009">
    <property type="protein sequence ID" value="PXX97781.1"/>
    <property type="molecule type" value="Genomic_DNA"/>
</dbReference>